<comment type="caution">
    <text evidence="9">The sequence shown here is derived from an EMBL/GenBank/DDBJ whole genome shotgun (WGS) entry which is preliminary data.</text>
</comment>
<keyword evidence="3 6" id="KW-0812">Transmembrane</keyword>
<dbReference type="PANTHER" id="PTHR30572">
    <property type="entry name" value="MEMBRANE COMPONENT OF TRANSPORTER-RELATED"/>
    <property type="match status" value="1"/>
</dbReference>
<keyword evidence="2" id="KW-1003">Cell membrane</keyword>
<dbReference type="Proteomes" id="UP000238375">
    <property type="component" value="Unassembled WGS sequence"/>
</dbReference>
<dbReference type="PANTHER" id="PTHR30572:SF18">
    <property type="entry name" value="ABC-TYPE MACROLIDE FAMILY EXPORT SYSTEM PERMEASE COMPONENT 2"/>
    <property type="match status" value="1"/>
</dbReference>
<evidence type="ECO:0000256" key="2">
    <source>
        <dbReference type="ARBA" id="ARBA00022475"/>
    </source>
</evidence>
<keyword evidence="4 6" id="KW-1133">Transmembrane helix</keyword>
<feature type="transmembrane region" description="Helical" evidence="6">
    <location>
        <begin position="691"/>
        <end position="713"/>
    </location>
</feature>
<feature type="transmembrane region" description="Helical" evidence="6">
    <location>
        <begin position="351"/>
        <end position="372"/>
    </location>
</feature>
<evidence type="ECO:0000313" key="9">
    <source>
        <dbReference type="EMBL" id="PRY41060.1"/>
    </source>
</evidence>
<reference evidence="9 10" key="1">
    <citation type="submission" date="2018-03" db="EMBL/GenBank/DDBJ databases">
        <title>Genomic Encyclopedia of Archaeal and Bacterial Type Strains, Phase II (KMG-II): from individual species to whole genera.</title>
        <authorList>
            <person name="Goeker M."/>
        </authorList>
    </citation>
    <scope>NUCLEOTIDE SEQUENCE [LARGE SCALE GENOMIC DNA]</scope>
    <source>
        <strain evidence="9 10">DSM 28354</strain>
    </source>
</reference>
<comment type="subcellular location">
    <subcellularLocation>
        <location evidence="1">Cell membrane</location>
        <topology evidence="1">Multi-pass membrane protein</topology>
    </subcellularLocation>
</comment>
<evidence type="ECO:0000256" key="1">
    <source>
        <dbReference type="ARBA" id="ARBA00004651"/>
    </source>
</evidence>
<accession>A0A2T0T5W4</accession>
<feature type="domain" description="ABC3 transporter permease C-terminal" evidence="7">
    <location>
        <begin position="302"/>
        <end position="412"/>
    </location>
</feature>
<dbReference type="InterPro" id="IPR003838">
    <property type="entry name" value="ABC3_permease_C"/>
</dbReference>
<organism evidence="9 10">
    <name type="scientific">Spirosoma oryzae</name>
    <dbReference type="NCBI Taxonomy" id="1469603"/>
    <lineage>
        <taxon>Bacteria</taxon>
        <taxon>Pseudomonadati</taxon>
        <taxon>Bacteroidota</taxon>
        <taxon>Cytophagia</taxon>
        <taxon>Cytophagales</taxon>
        <taxon>Cytophagaceae</taxon>
        <taxon>Spirosoma</taxon>
    </lineage>
</organism>
<sequence length="814" mass="88947">MLVNYLKIALRTLRKNRVFSLVNIAGLALGITAFVLILEYVAYERSYNQFHTNLPTLYRLLNQNKAGDVWSDLSPPIGPLVKAKCPEVRAFCRIAEHSANGIVSFPDAPTNQSFRESKLAYADASFFTLFSFPLVKGVASTALTQPNTVALSQSRARTYFGTRNPVGQTLTLNNQFGKTPYTVTAVYADMPQHSDLSFDAVFSLQTLASSANLNNNDWARLDSFYGTYLTTFLQLTDATQSGETANDKALAAKINALAKQAAFNSDNQFIVQPATTLHLAASLSDVYTTSGSLGFVYLLSGIAGLVLLIAWFNYVNLSTAGALKRAKEVGVRKVIGAGPGQLIGQFLGESLLLNGLGFALALLLVALLQPAFNDFIQKDLSLLDLSSGTFWLAGAGLLVAGAMASGGYVAFTMTSFQPIQTLKGTYQGGRSGLLRKALVVAQFSASIALVIATLVLYQQLQYMQTKDLGVSLTQRVVIRGPQVAQTGSFKPATTVLEDQLSQLPYVKSFCQTSVVPGNFYNFTANGITRQNPRPGDDRKTYSMGIIDDRFLPTYEIKLVAGRNFTMQEAELGYEKSGRVMINETGARQLGFASPAQAVGQRINWGQPFEVVGVVADYHHQGVKYAIEPVVFLPRRSVSDLTVQLTTDRVQDKLAKLEQLYKAAYPGNPFEFFFADENYNRQYQSEQQYGQVFTVGSSLAIFIACLGLFGLATFTTQQRTKEIGVRKVLGASVTSIVALLSKDFLKLVIIAILLASPLAWYAMNRWLQDFAYRVEVSWWVFALAGLLAVGIALLTVSFQSVRAALINPVKSLRSE</sequence>
<dbReference type="OrthoDB" id="5933722at2"/>
<keyword evidence="10" id="KW-1185">Reference proteome</keyword>
<feature type="transmembrane region" description="Helical" evidence="6">
    <location>
        <begin position="437"/>
        <end position="457"/>
    </location>
</feature>
<feature type="domain" description="ABC3 transporter permease C-terminal" evidence="7">
    <location>
        <begin position="696"/>
        <end position="806"/>
    </location>
</feature>
<dbReference type="GO" id="GO:0022857">
    <property type="term" value="F:transmembrane transporter activity"/>
    <property type="evidence" value="ECO:0007669"/>
    <property type="project" value="TreeGrafter"/>
</dbReference>
<feature type="transmembrane region" description="Helical" evidence="6">
    <location>
        <begin position="392"/>
        <end position="416"/>
    </location>
</feature>
<feature type="domain" description="MacB-like periplasmic core" evidence="8">
    <location>
        <begin position="20"/>
        <end position="243"/>
    </location>
</feature>
<evidence type="ECO:0000256" key="5">
    <source>
        <dbReference type="ARBA" id="ARBA00023136"/>
    </source>
</evidence>
<dbReference type="Pfam" id="PF12704">
    <property type="entry name" value="MacB_PCD"/>
    <property type="match status" value="2"/>
</dbReference>
<feature type="transmembrane region" description="Helical" evidence="6">
    <location>
        <begin position="21"/>
        <end position="43"/>
    </location>
</feature>
<feature type="transmembrane region" description="Helical" evidence="6">
    <location>
        <begin position="777"/>
        <end position="797"/>
    </location>
</feature>
<feature type="domain" description="MacB-like periplasmic core" evidence="8">
    <location>
        <begin position="446"/>
        <end position="646"/>
    </location>
</feature>
<keyword evidence="5 6" id="KW-0472">Membrane</keyword>
<dbReference type="GO" id="GO:0005886">
    <property type="term" value="C:plasma membrane"/>
    <property type="evidence" value="ECO:0007669"/>
    <property type="project" value="UniProtKB-SubCell"/>
</dbReference>
<proteinExistence type="predicted"/>
<dbReference type="InterPro" id="IPR050250">
    <property type="entry name" value="Macrolide_Exporter_MacB"/>
</dbReference>
<evidence type="ECO:0000259" key="8">
    <source>
        <dbReference type="Pfam" id="PF12704"/>
    </source>
</evidence>
<dbReference type="RefSeq" id="WP_106137479.1">
    <property type="nucleotide sequence ID" value="NZ_PVTE01000006.1"/>
</dbReference>
<dbReference type="InterPro" id="IPR025857">
    <property type="entry name" value="MacB_PCD"/>
</dbReference>
<feature type="transmembrane region" description="Helical" evidence="6">
    <location>
        <begin position="743"/>
        <end position="762"/>
    </location>
</feature>
<evidence type="ECO:0000259" key="7">
    <source>
        <dbReference type="Pfam" id="PF02687"/>
    </source>
</evidence>
<evidence type="ECO:0000256" key="4">
    <source>
        <dbReference type="ARBA" id="ARBA00022989"/>
    </source>
</evidence>
<gene>
    <name evidence="9" type="ORF">CLV58_106247</name>
</gene>
<evidence type="ECO:0000256" key="6">
    <source>
        <dbReference type="SAM" id="Phobius"/>
    </source>
</evidence>
<protein>
    <submittedName>
        <fullName evidence="9">Putative ABC transport system permease protein</fullName>
    </submittedName>
</protein>
<dbReference type="AlphaFoldDB" id="A0A2T0T5W4"/>
<feature type="transmembrane region" description="Helical" evidence="6">
    <location>
        <begin position="294"/>
        <end position="315"/>
    </location>
</feature>
<evidence type="ECO:0000313" key="10">
    <source>
        <dbReference type="Proteomes" id="UP000238375"/>
    </source>
</evidence>
<evidence type="ECO:0000256" key="3">
    <source>
        <dbReference type="ARBA" id="ARBA00022692"/>
    </source>
</evidence>
<dbReference type="EMBL" id="PVTE01000006">
    <property type="protein sequence ID" value="PRY41060.1"/>
    <property type="molecule type" value="Genomic_DNA"/>
</dbReference>
<dbReference type="Pfam" id="PF02687">
    <property type="entry name" value="FtsX"/>
    <property type="match status" value="2"/>
</dbReference>
<name>A0A2T0T5W4_9BACT</name>